<dbReference type="AlphaFoldDB" id="A0A0L6JMJ4"/>
<organism evidence="1 2">
    <name type="scientific">Pseudobacteroides cellulosolvens ATCC 35603 = DSM 2933</name>
    <dbReference type="NCBI Taxonomy" id="398512"/>
    <lineage>
        <taxon>Bacteria</taxon>
        <taxon>Bacillati</taxon>
        <taxon>Bacillota</taxon>
        <taxon>Clostridia</taxon>
        <taxon>Eubacteriales</taxon>
        <taxon>Oscillospiraceae</taxon>
        <taxon>Pseudobacteroides</taxon>
    </lineage>
</organism>
<comment type="caution">
    <text evidence="1">The sequence shown here is derived from an EMBL/GenBank/DDBJ whole genome shotgun (WGS) entry which is preliminary data.</text>
</comment>
<gene>
    <name evidence="1" type="ORF">Bccel_2254</name>
</gene>
<evidence type="ECO:0000313" key="2">
    <source>
        <dbReference type="Proteomes" id="UP000036923"/>
    </source>
</evidence>
<evidence type="ECO:0000313" key="1">
    <source>
        <dbReference type="EMBL" id="KNY26989.1"/>
    </source>
</evidence>
<dbReference type="Proteomes" id="UP000036923">
    <property type="component" value="Unassembled WGS sequence"/>
</dbReference>
<keyword evidence="2" id="KW-1185">Reference proteome</keyword>
<protein>
    <submittedName>
        <fullName evidence="1">Uncharacterized protein</fullName>
    </submittedName>
</protein>
<dbReference type="EMBL" id="LGTC01000001">
    <property type="protein sequence ID" value="KNY26989.1"/>
    <property type="molecule type" value="Genomic_DNA"/>
</dbReference>
<sequence>MTKILLSYKIKNKGEILVLELEQFKLEIDALTIELGEMGASL</sequence>
<proteinExistence type="predicted"/>
<reference evidence="2" key="1">
    <citation type="submission" date="2015-07" db="EMBL/GenBank/DDBJ databases">
        <title>Near-Complete Genome Sequence of the Cellulolytic Bacterium Bacteroides (Pseudobacteroides) cellulosolvens ATCC 35603.</title>
        <authorList>
            <person name="Dassa B."/>
            <person name="Utturkar S.M."/>
            <person name="Klingeman D.M."/>
            <person name="Hurt R.A."/>
            <person name="Keller M."/>
            <person name="Xu J."/>
            <person name="Reddy Y.H.K."/>
            <person name="Borovok I."/>
            <person name="Grinberg I.R."/>
            <person name="Lamed R."/>
            <person name="Zhivin O."/>
            <person name="Bayer E.A."/>
            <person name="Brown S.D."/>
        </authorList>
    </citation>
    <scope>NUCLEOTIDE SEQUENCE [LARGE SCALE GENOMIC DNA]</scope>
    <source>
        <strain evidence="2">DSM 2933</strain>
    </source>
</reference>
<accession>A0A0L6JMJ4</accession>
<name>A0A0L6JMJ4_9FIRM</name>